<dbReference type="PANTHER" id="PTHR10146">
    <property type="entry name" value="PROLINE SYNTHETASE CO-TRANSCRIBED BACTERIAL HOMOLOG PROTEIN"/>
    <property type="match status" value="1"/>
</dbReference>
<evidence type="ECO:0000256" key="2">
    <source>
        <dbReference type="RuleBase" id="RU004514"/>
    </source>
</evidence>
<dbReference type="InterPro" id="IPR029066">
    <property type="entry name" value="PLP-binding_barrel"/>
</dbReference>
<evidence type="ECO:0000256" key="1">
    <source>
        <dbReference type="ARBA" id="ARBA00022898"/>
    </source>
</evidence>
<dbReference type="PANTHER" id="PTHR10146:SF14">
    <property type="entry name" value="PYRIDOXAL PHOSPHATE HOMEOSTASIS PROTEIN"/>
    <property type="match status" value="1"/>
</dbReference>
<dbReference type="Gene3D" id="3.20.20.10">
    <property type="entry name" value="Alanine racemase"/>
    <property type="match status" value="1"/>
</dbReference>
<comment type="similarity">
    <text evidence="2">Belongs to the pyridoxal phosphate-binding protein YggS/PROSC family.</text>
</comment>
<feature type="domain" description="Alanine racemase N-terminal" evidence="3">
    <location>
        <begin position="11"/>
        <end position="130"/>
    </location>
</feature>
<comment type="caution">
    <text evidence="4">The sequence shown here is derived from an EMBL/GenBank/DDBJ whole genome shotgun (WGS) entry which is preliminary data.</text>
</comment>
<evidence type="ECO:0000313" key="4">
    <source>
        <dbReference type="EMBL" id="GAA3389915.1"/>
    </source>
</evidence>
<dbReference type="Proteomes" id="UP001501676">
    <property type="component" value="Unassembled WGS sequence"/>
</dbReference>
<keyword evidence="5" id="KW-1185">Reference proteome</keyword>
<dbReference type="Pfam" id="PF01168">
    <property type="entry name" value="Ala_racemase_N"/>
    <property type="match status" value="1"/>
</dbReference>
<keyword evidence="1" id="KW-0663">Pyridoxal phosphate</keyword>
<reference evidence="5" key="1">
    <citation type="journal article" date="2019" name="Int. J. Syst. Evol. Microbiol.">
        <title>The Global Catalogue of Microorganisms (GCM) 10K type strain sequencing project: providing services to taxonomists for standard genome sequencing and annotation.</title>
        <authorList>
            <consortium name="The Broad Institute Genomics Platform"/>
            <consortium name="The Broad Institute Genome Sequencing Center for Infectious Disease"/>
            <person name="Wu L."/>
            <person name="Ma J."/>
        </authorList>
    </citation>
    <scope>NUCLEOTIDE SEQUENCE [LARGE SCALE GENOMIC DNA]</scope>
    <source>
        <strain evidence="5">JCM 9458</strain>
    </source>
</reference>
<dbReference type="InterPro" id="IPR011078">
    <property type="entry name" value="PyrdxlP_homeostasis"/>
</dbReference>
<organism evidence="4 5">
    <name type="scientific">Cryptosporangium minutisporangium</name>
    <dbReference type="NCBI Taxonomy" id="113569"/>
    <lineage>
        <taxon>Bacteria</taxon>
        <taxon>Bacillati</taxon>
        <taxon>Actinomycetota</taxon>
        <taxon>Actinomycetes</taxon>
        <taxon>Cryptosporangiales</taxon>
        <taxon>Cryptosporangiaceae</taxon>
        <taxon>Cryptosporangium</taxon>
    </lineage>
</organism>
<name>A0ABP6T0A6_9ACTN</name>
<accession>A0ABP6T0A6</accession>
<dbReference type="SUPFAM" id="SSF51419">
    <property type="entry name" value="PLP-binding barrel"/>
    <property type="match status" value="1"/>
</dbReference>
<sequence>MSIVRNWPPLAAALASAAERLRDQPLDVLLQVDLEEGASAGRGGVAPSGVAALADEVAGSPALRLLGLMAVAPLGGDPDRAFARLAELGATLRGDHPEARWISAGMSSDLESAVRHGATHVRVGSALLGKRVSGHGSVRP</sequence>
<protein>
    <recommendedName>
        <fullName evidence="3">Alanine racemase N-terminal domain-containing protein</fullName>
    </recommendedName>
</protein>
<gene>
    <name evidence="4" type="ORF">GCM10020369_41930</name>
</gene>
<proteinExistence type="inferred from homology"/>
<dbReference type="InterPro" id="IPR001608">
    <property type="entry name" value="Ala_racemase_N"/>
</dbReference>
<evidence type="ECO:0000259" key="3">
    <source>
        <dbReference type="Pfam" id="PF01168"/>
    </source>
</evidence>
<evidence type="ECO:0000313" key="5">
    <source>
        <dbReference type="Proteomes" id="UP001501676"/>
    </source>
</evidence>
<dbReference type="EMBL" id="BAAAYN010000026">
    <property type="protein sequence ID" value="GAA3389915.1"/>
    <property type="molecule type" value="Genomic_DNA"/>
</dbReference>